<dbReference type="AlphaFoldDB" id="A0A2N3WLK5"/>
<name>A0A2N3WLK5_9PSEU</name>
<evidence type="ECO:0000313" key="3">
    <source>
        <dbReference type="Proteomes" id="UP000233750"/>
    </source>
</evidence>
<feature type="region of interest" description="Disordered" evidence="1">
    <location>
        <begin position="299"/>
        <end position="320"/>
    </location>
</feature>
<keyword evidence="3" id="KW-1185">Reference proteome</keyword>
<proteinExistence type="predicted"/>
<dbReference type="RefSeq" id="WP_037359892.1">
    <property type="nucleotide sequence ID" value="NZ_JACJHR010000021.1"/>
</dbReference>
<gene>
    <name evidence="2" type="ORF">ATK30_5603</name>
</gene>
<evidence type="ECO:0000313" key="2">
    <source>
        <dbReference type="EMBL" id="PKV94722.1"/>
    </source>
</evidence>
<organism evidence="2 3">
    <name type="scientific">Amycolatopsis echigonensis</name>
    <dbReference type="NCBI Taxonomy" id="2576905"/>
    <lineage>
        <taxon>Bacteria</taxon>
        <taxon>Bacillati</taxon>
        <taxon>Actinomycetota</taxon>
        <taxon>Actinomycetes</taxon>
        <taxon>Pseudonocardiales</taxon>
        <taxon>Pseudonocardiaceae</taxon>
        <taxon>Amycolatopsis</taxon>
    </lineage>
</organism>
<comment type="caution">
    <text evidence="2">The sequence shown here is derived from an EMBL/GenBank/DDBJ whole genome shotgun (WGS) entry which is preliminary data.</text>
</comment>
<reference evidence="2 3" key="1">
    <citation type="submission" date="2017-12" db="EMBL/GenBank/DDBJ databases">
        <title>Sequencing the genomes of 1000 Actinobacteria strains.</title>
        <authorList>
            <person name="Klenk H.-P."/>
        </authorList>
    </citation>
    <scope>NUCLEOTIDE SEQUENCE [LARGE SCALE GENOMIC DNA]</scope>
    <source>
        <strain evidence="2 3">DSM 45165</strain>
    </source>
</reference>
<accession>A0A2N3WLK5</accession>
<sequence>MFAKRAVPVSSLDAPCAPWEIPVERDLAELGGGPARSFRPSSARFLPVDAAEDLADLVGPPRPGDLLVLPSATRPAADGLVCVPDQVVGMGPRGVAQWVDDLPYPRVVGVIPYAELVAAEHLLAGEHGCLVLTGARTQLTIHYRSPAWPAVGDLLTRLRAHALASTGASTMSATGEHVQWEELPYSLLVGLGDPRPPRCLSAAAESVRGRWWRHRRTRPAAQVVLTRYELVVLRHVTGRAPLRHGVNLLAVAREHIAGLDASGERLTVRTPAGEHQVELNPALAEAAQTKFRPMLRACGARGSAAGRRRAAPRPRTAPQS</sequence>
<protein>
    <submittedName>
        <fullName evidence="2">Uncharacterized protein</fullName>
    </submittedName>
</protein>
<dbReference type="Proteomes" id="UP000233750">
    <property type="component" value="Unassembled WGS sequence"/>
</dbReference>
<evidence type="ECO:0000256" key="1">
    <source>
        <dbReference type="SAM" id="MobiDB-lite"/>
    </source>
</evidence>
<dbReference type="EMBL" id="PJMY01000003">
    <property type="protein sequence ID" value="PKV94722.1"/>
    <property type="molecule type" value="Genomic_DNA"/>
</dbReference>